<gene>
    <name evidence="3" type="ORF">KKC1_09530</name>
</gene>
<keyword evidence="1" id="KW-0472">Membrane</keyword>
<reference evidence="4" key="1">
    <citation type="journal article" date="2017" name="Appl. Environ. Microbiol.">
        <title>Genomic analysis of Calderihabitans maritimus KKC1, a thermophilic hydrogenogenic carboxydotrophic bacterium isolated from marine sediment.</title>
        <authorList>
            <person name="Omae K."/>
            <person name="Yoneda Y."/>
            <person name="Fukuyama Y."/>
            <person name="Yoshida T."/>
            <person name="Sako Y."/>
        </authorList>
    </citation>
    <scope>NUCLEOTIDE SEQUENCE [LARGE SCALE GENOMIC DNA]</scope>
    <source>
        <strain evidence="4">KKC1</strain>
    </source>
</reference>
<dbReference type="PANTHER" id="PTHR46066">
    <property type="entry name" value="CHITINASE DOMAIN-CONTAINING PROTEIN 1 FAMILY MEMBER"/>
    <property type="match status" value="1"/>
</dbReference>
<dbReference type="Gene3D" id="3.30.457.10">
    <property type="entry name" value="Copper amine oxidase-like, N-terminal domain"/>
    <property type="match status" value="1"/>
</dbReference>
<dbReference type="AlphaFoldDB" id="A0A1Z5HQI1"/>
<dbReference type="InterPro" id="IPR036582">
    <property type="entry name" value="Mao_N_sf"/>
</dbReference>
<dbReference type="Proteomes" id="UP000197032">
    <property type="component" value="Unassembled WGS sequence"/>
</dbReference>
<dbReference type="PANTHER" id="PTHR46066:SF2">
    <property type="entry name" value="CHITINASE DOMAIN-CONTAINING PROTEIN 1"/>
    <property type="match status" value="1"/>
</dbReference>
<dbReference type="Pfam" id="PF08239">
    <property type="entry name" value="SH3_3"/>
    <property type="match status" value="1"/>
</dbReference>
<dbReference type="Gene3D" id="3.20.20.80">
    <property type="entry name" value="Glycosidases"/>
    <property type="match status" value="1"/>
</dbReference>
<dbReference type="InterPro" id="IPR001223">
    <property type="entry name" value="Glyco_hydro18_cat"/>
</dbReference>
<keyword evidence="3" id="KW-0378">Hydrolase</keyword>
<dbReference type="SUPFAM" id="SSF55383">
    <property type="entry name" value="Copper amine oxidase, domain N"/>
    <property type="match status" value="1"/>
</dbReference>
<dbReference type="Pfam" id="PF00704">
    <property type="entry name" value="Glyco_hydro_18"/>
    <property type="match status" value="1"/>
</dbReference>
<evidence type="ECO:0000256" key="1">
    <source>
        <dbReference type="SAM" id="Phobius"/>
    </source>
</evidence>
<dbReference type="InterPro" id="IPR003646">
    <property type="entry name" value="SH3-like_bac-type"/>
</dbReference>
<dbReference type="InterPro" id="IPR017853">
    <property type="entry name" value="GH"/>
</dbReference>
<protein>
    <submittedName>
        <fullName evidence="3">Glycosyl hydrolase</fullName>
    </submittedName>
</protein>
<dbReference type="InterPro" id="IPR011583">
    <property type="entry name" value="Chitinase_II/V-like_cat"/>
</dbReference>
<dbReference type="OrthoDB" id="9769314at2"/>
<dbReference type="EMBL" id="BDGJ01000033">
    <property type="protein sequence ID" value="GAW91793.1"/>
    <property type="molecule type" value="Genomic_DNA"/>
</dbReference>
<comment type="caution">
    <text evidence="3">The sequence shown here is derived from an EMBL/GenBank/DDBJ whole genome shotgun (WGS) entry which is preliminary data.</text>
</comment>
<dbReference type="SMART" id="SM00636">
    <property type="entry name" value="Glyco_18"/>
    <property type="match status" value="1"/>
</dbReference>
<dbReference type="Pfam" id="PF07833">
    <property type="entry name" value="Cu_amine_oxidN1"/>
    <property type="match status" value="1"/>
</dbReference>
<evidence type="ECO:0000313" key="4">
    <source>
        <dbReference type="Proteomes" id="UP000197032"/>
    </source>
</evidence>
<name>A0A1Z5HQI1_9FIRM</name>
<keyword evidence="4" id="KW-1185">Reference proteome</keyword>
<feature type="transmembrane region" description="Helical" evidence="1">
    <location>
        <begin position="14"/>
        <end position="33"/>
    </location>
</feature>
<keyword evidence="1" id="KW-1133">Transmembrane helix</keyword>
<dbReference type="GO" id="GO:0016787">
    <property type="term" value="F:hydrolase activity"/>
    <property type="evidence" value="ECO:0007669"/>
    <property type="project" value="UniProtKB-KW"/>
</dbReference>
<dbReference type="RefSeq" id="WP_088553275.1">
    <property type="nucleotide sequence ID" value="NZ_BDGJ01000033.1"/>
</dbReference>
<evidence type="ECO:0000259" key="2">
    <source>
        <dbReference type="PROSITE" id="PS51910"/>
    </source>
</evidence>
<dbReference type="InterPro" id="IPR012854">
    <property type="entry name" value="Cu_amine_oxidase-like_N"/>
</dbReference>
<dbReference type="Gene3D" id="2.30.30.40">
    <property type="entry name" value="SH3 Domains"/>
    <property type="match status" value="1"/>
</dbReference>
<keyword evidence="1" id="KW-0812">Transmembrane</keyword>
<evidence type="ECO:0000313" key="3">
    <source>
        <dbReference type="EMBL" id="GAW91793.1"/>
    </source>
</evidence>
<accession>A0A1Z5HQI1</accession>
<organism evidence="3 4">
    <name type="scientific">Calderihabitans maritimus</name>
    <dbReference type="NCBI Taxonomy" id="1246530"/>
    <lineage>
        <taxon>Bacteria</taxon>
        <taxon>Bacillati</taxon>
        <taxon>Bacillota</taxon>
        <taxon>Clostridia</taxon>
        <taxon>Neomoorellales</taxon>
        <taxon>Calderihabitantaceae</taxon>
        <taxon>Calderihabitans</taxon>
    </lineage>
</organism>
<dbReference type="PROSITE" id="PS51910">
    <property type="entry name" value="GH18_2"/>
    <property type="match status" value="1"/>
</dbReference>
<feature type="domain" description="GH18" evidence="2">
    <location>
        <begin position="211"/>
        <end position="561"/>
    </location>
</feature>
<dbReference type="Gene3D" id="3.10.50.10">
    <property type="match status" value="1"/>
</dbReference>
<sequence>MSLPGRAVILSNRILRLGIVYFLMAGLSLLIYYSPGMIKVPFHDSDETALVIGDRLINQEEVVLEKDEILLPLPTVKQHLDKHIFWDKEKNKVIVTTRDKFIRMKTASLTAYINSQEVKLDVPVSQISGLIYIPIRFLAPLYGITVKYLPETKIVVIDRADEEIIQGIAVKRTRVRTGRSVRKPFVDYLQAGEKVLIFGSEDGWFRIRTLRGITGYVKKNNIRVEDRVSVELPPKETPLNEIPPGKINLTWEHVINKHPDPSTIGQLPGVNVVSPTWFYLADGEGNVSNKGDLNYVNWAHRRGYQVWALFSNAFDPERTHKVLADSDLREKVIKQLLIYSRLYQLDGINIDFENVYLKDKALLVQFVRELSALLHAEGLTVSIDVTVKSSSANYSRVYDRRLLAEAVDYVILMGYDEHWAGSPEAGSVASLPWVEKGIVGVLEEVPAEKLILGVPFYTRLWVEKLGEEGILEVSSKALSMTEAEAIIRRNRAKVVFDEAAGQHYATFRQGDTIYEIWLENEISMRQRVQLVKKYGLAGIASWRRGFEKPVIWEIINEELNE</sequence>
<proteinExistence type="predicted"/>
<dbReference type="InterPro" id="IPR029070">
    <property type="entry name" value="Chitinase_insertion_sf"/>
</dbReference>
<dbReference type="GO" id="GO:0008061">
    <property type="term" value="F:chitin binding"/>
    <property type="evidence" value="ECO:0007669"/>
    <property type="project" value="InterPro"/>
</dbReference>
<dbReference type="GO" id="GO:0005975">
    <property type="term" value="P:carbohydrate metabolic process"/>
    <property type="evidence" value="ECO:0007669"/>
    <property type="project" value="InterPro"/>
</dbReference>
<dbReference type="SUPFAM" id="SSF51445">
    <property type="entry name" value="(Trans)glycosidases"/>
    <property type="match status" value="1"/>
</dbReference>